<keyword evidence="1" id="KW-0472">Membrane</keyword>
<evidence type="ECO:0008006" key="5">
    <source>
        <dbReference type="Google" id="ProtNLM"/>
    </source>
</evidence>
<dbReference type="SUPFAM" id="SSF81321">
    <property type="entry name" value="Family A G protein-coupled receptor-like"/>
    <property type="match status" value="1"/>
</dbReference>
<reference evidence="3" key="1">
    <citation type="submission" date="2024-06" db="EMBL/GenBank/DDBJ databases">
        <authorList>
            <person name="Liu X."/>
            <person name="Lenzi L."/>
            <person name="Haldenby T S."/>
            <person name="Uol C."/>
        </authorList>
    </citation>
    <scope>NUCLEOTIDE SEQUENCE</scope>
</reference>
<dbReference type="Proteomes" id="UP001497525">
    <property type="component" value="Unassembled WGS sequence"/>
</dbReference>
<proteinExistence type="predicted"/>
<dbReference type="Gene3D" id="1.20.1070.10">
    <property type="entry name" value="Rhodopsin 7-helix transmembrane proteins"/>
    <property type="match status" value="1"/>
</dbReference>
<dbReference type="AlphaFoldDB" id="A0AAV2TBM9"/>
<sequence length="343" mass="39324">MGTRMEVEFFPPAPGENGYPAAKAAFYTVGVVLNLLVALMQLRRSRSTEGILTSTLIINILDFFVCLLAIWEAGAVDMNIYFIAFAICYTIGSRAILWSLMAMKVYMHFFTCLYCFIKFLFPFMRIERHSMGLVTTMILTLPGSGILAFIPHLFKATYDLGARQCMITPDFHASPDTIILLRMQVLFGLLYCYFLPSFFSMYMYQKILRAIQERGGRKSNLALKEIRNNYILDVWLNFITALPVRLITFYSLYGNNSLGSKRRTIVTFTVIPMQSYAVVYPVLCILFKRRLYRPIIEVFIRLGWTLGRKSDTGRVSKADSIRKRMSFTDRSSVLTSTGRFSLT</sequence>
<gene>
    <name evidence="2" type="ORF">CDAUBV1_LOCUS7119</name>
    <name evidence="3" type="ORF">CDAUBV1_LOCUS7454</name>
</gene>
<feature type="transmembrane region" description="Helical" evidence="1">
    <location>
        <begin position="133"/>
        <end position="154"/>
    </location>
</feature>
<accession>A0AAV2TBM9</accession>
<feature type="transmembrane region" description="Helical" evidence="1">
    <location>
        <begin position="234"/>
        <end position="253"/>
    </location>
</feature>
<dbReference type="EMBL" id="CAXLJL010000161">
    <property type="protein sequence ID" value="CAL5133907.1"/>
    <property type="molecule type" value="Genomic_DNA"/>
</dbReference>
<comment type="caution">
    <text evidence="3">The sequence shown here is derived from an EMBL/GenBank/DDBJ whole genome shotgun (WGS) entry which is preliminary data.</text>
</comment>
<feature type="transmembrane region" description="Helical" evidence="1">
    <location>
        <begin position="265"/>
        <end position="287"/>
    </location>
</feature>
<feature type="transmembrane region" description="Helical" evidence="1">
    <location>
        <begin position="105"/>
        <end position="121"/>
    </location>
</feature>
<keyword evidence="1" id="KW-0812">Transmembrane</keyword>
<name>A0AAV2TBM9_CALDB</name>
<evidence type="ECO:0000313" key="4">
    <source>
        <dbReference type="Proteomes" id="UP001497525"/>
    </source>
</evidence>
<evidence type="ECO:0000313" key="3">
    <source>
        <dbReference type="EMBL" id="CAL5134241.1"/>
    </source>
</evidence>
<dbReference type="EMBL" id="CAXLJL010000187">
    <property type="protein sequence ID" value="CAL5134241.1"/>
    <property type="molecule type" value="Genomic_DNA"/>
</dbReference>
<organism evidence="3 4">
    <name type="scientific">Calicophoron daubneyi</name>
    <name type="common">Rumen fluke</name>
    <name type="synonym">Paramphistomum daubneyi</name>
    <dbReference type="NCBI Taxonomy" id="300641"/>
    <lineage>
        <taxon>Eukaryota</taxon>
        <taxon>Metazoa</taxon>
        <taxon>Spiralia</taxon>
        <taxon>Lophotrochozoa</taxon>
        <taxon>Platyhelminthes</taxon>
        <taxon>Trematoda</taxon>
        <taxon>Digenea</taxon>
        <taxon>Plagiorchiida</taxon>
        <taxon>Pronocephalata</taxon>
        <taxon>Paramphistomoidea</taxon>
        <taxon>Paramphistomidae</taxon>
        <taxon>Calicophoron</taxon>
    </lineage>
</organism>
<feature type="transmembrane region" description="Helical" evidence="1">
    <location>
        <begin position="21"/>
        <end position="39"/>
    </location>
</feature>
<feature type="transmembrane region" description="Helical" evidence="1">
    <location>
        <begin position="185"/>
        <end position="204"/>
    </location>
</feature>
<evidence type="ECO:0000313" key="2">
    <source>
        <dbReference type="EMBL" id="CAL5133907.1"/>
    </source>
</evidence>
<keyword evidence="1" id="KW-1133">Transmembrane helix</keyword>
<protein>
    <recommendedName>
        <fullName evidence="5">G-protein coupled receptors family 1 profile domain-containing protein</fullName>
    </recommendedName>
</protein>
<evidence type="ECO:0000256" key="1">
    <source>
        <dbReference type="SAM" id="Phobius"/>
    </source>
</evidence>